<organism evidence="1">
    <name type="scientific">Iconisemion striatum</name>
    <dbReference type="NCBI Taxonomy" id="60296"/>
    <lineage>
        <taxon>Eukaryota</taxon>
        <taxon>Metazoa</taxon>
        <taxon>Chordata</taxon>
        <taxon>Craniata</taxon>
        <taxon>Vertebrata</taxon>
        <taxon>Euteleostomi</taxon>
        <taxon>Actinopterygii</taxon>
        <taxon>Neopterygii</taxon>
        <taxon>Teleostei</taxon>
        <taxon>Neoteleostei</taxon>
        <taxon>Acanthomorphata</taxon>
        <taxon>Ovalentaria</taxon>
        <taxon>Atherinomorphae</taxon>
        <taxon>Cyprinodontiformes</taxon>
        <taxon>Nothobranchiidae</taxon>
        <taxon>Iconisemion</taxon>
    </lineage>
</organism>
<protein>
    <submittedName>
        <fullName evidence="1">Zinc finger, DHHC-type containing 12a</fullName>
    </submittedName>
</protein>
<accession>A0A1A7Y6S5</accession>
<reference evidence="1" key="1">
    <citation type="submission" date="2016-05" db="EMBL/GenBank/DDBJ databases">
        <authorList>
            <person name="Lavstsen T."/>
            <person name="Jespersen J.S."/>
        </authorList>
    </citation>
    <scope>NUCLEOTIDE SEQUENCE</scope>
    <source>
        <tissue evidence="1">Brain</tissue>
    </source>
</reference>
<feature type="non-terminal residue" evidence="1">
    <location>
        <position position="1"/>
    </location>
</feature>
<name>A0A1A7Y6S5_9TELE</name>
<dbReference type="AlphaFoldDB" id="A0A1A7Y6S5"/>
<proteinExistence type="predicted"/>
<reference evidence="1" key="2">
    <citation type="submission" date="2016-06" db="EMBL/GenBank/DDBJ databases">
        <title>The genome of a short-lived fish provides insights into sex chromosome evolution and the genetic control of aging.</title>
        <authorList>
            <person name="Reichwald K."/>
            <person name="Felder M."/>
            <person name="Petzold A."/>
            <person name="Koch P."/>
            <person name="Groth M."/>
            <person name="Platzer M."/>
        </authorList>
    </citation>
    <scope>NUCLEOTIDE SEQUENCE</scope>
    <source>
        <tissue evidence="1">Brain</tissue>
    </source>
</reference>
<sequence length="217" mass="23719">PSAAALRILSAAAANESEALSDVHTLCATLRPPLPVDGELCWRAEPPLVRGLPAGAAADSAVGSSHRPLWDFSEQDVGTVVPSQWFFAGSAWFCWDFLCSCVASASLPLLPDLHELHHLGVHVLSQDLVPEELGSRGEPVRPWCFLQPVGLLLHLQDGDVGTRLQEDPRFCLNSLRFLYTEGCTKAEAGFLQKFLLISEVVGRLFKVFIWTMAAFLK</sequence>
<dbReference type="EMBL" id="HADX01003744">
    <property type="protein sequence ID" value="SBP25976.1"/>
    <property type="molecule type" value="Transcribed_RNA"/>
</dbReference>
<evidence type="ECO:0000313" key="1">
    <source>
        <dbReference type="EMBL" id="SBP25976.1"/>
    </source>
</evidence>
<gene>
    <name evidence="1" type="primary">ZDHHC12A</name>
</gene>